<evidence type="ECO:0000313" key="3">
    <source>
        <dbReference type="EMBL" id="XCB33143.1"/>
    </source>
</evidence>
<proteinExistence type="predicted"/>
<keyword evidence="1" id="KW-0472">Membrane</keyword>
<feature type="transmembrane region" description="Helical" evidence="1">
    <location>
        <begin position="100"/>
        <end position="119"/>
    </location>
</feature>
<dbReference type="Gene3D" id="1.10.3730.20">
    <property type="match status" value="1"/>
</dbReference>
<dbReference type="EMBL" id="CP132942">
    <property type="protein sequence ID" value="XCB33143.1"/>
    <property type="molecule type" value="Genomic_DNA"/>
</dbReference>
<feature type="transmembrane region" description="Helical" evidence="1">
    <location>
        <begin position="125"/>
        <end position="145"/>
    </location>
</feature>
<feature type="transmembrane region" description="Helical" evidence="1">
    <location>
        <begin position="39"/>
        <end position="60"/>
    </location>
</feature>
<protein>
    <submittedName>
        <fullName evidence="3">EamA family transporter</fullName>
    </submittedName>
</protein>
<dbReference type="InterPro" id="IPR037185">
    <property type="entry name" value="EmrE-like"/>
</dbReference>
<accession>A0AAU7ZQ89</accession>
<dbReference type="GO" id="GO:0016020">
    <property type="term" value="C:membrane"/>
    <property type="evidence" value="ECO:0007669"/>
    <property type="project" value="InterPro"/>
</dbReference>
<feature type="domain" description="EamA" evidence="2">
    <location>
        <begin position="157"/>
        <end position="295"/>
    </location>
</feature>
<name>A0AAU7ZQ89_9BACT</name>
<dbReference type="Pfam" id="PF00892">
    <property type="entry name" value="EamA"/>
    <property type="match status" value="1"/>
</dbReference>
<dbReference type="KEGG" id="tpsc:RBB77_22435"/>
<dbReference type="RefSeq" id="WP_353063986.1">
    <property type="nucleotide sequence ID" value="NZ_CP132942.1"/>
</dbReference>
<feature type="transmembrane region" description="Helical" evidence="1">
    <location>
        <begin position="6"/>
        <end position="27"/>
    </location>
</feature>
<feature type="transmembrane region" description="Helical" evidence="1">
    <location>
        <begin position="157"/>
        <end position="178"/>
    </location>
</feature>
<feature type="transmembrane region" description="Helical" evidence="1">
    <location>
        <begin position="72"/>
        <end position="93"/>
    </location>
</feature>
<reference evidence="3" key="2">
    <citation type="journal article" date="2024" name="Environ. Microbiol.">
        <title>Genome analysis and description of Tunturibacter gen. nov. expands the diversity of Terriglobia in tundra soils.</title>
        <authorList>
            <person name="Messyasz A."/>
            <person name="Mannisto M.K."/>
            <person name="Kerkhof L.J."/>
            <person name="Haggblom M.M."/>
        </authorList>
    </citation>
    <scope>NUCLEOTIDE SEQUENCE</scope>
    <source>
        <strain evidence="3">X5P6</strain>
    </source>
</reference>
<gene>
    <name evidence="3" type="ORF">RBB77_22435</name>
</gene>
<dbReference type="InterPro" id="IPR000620">
    <property type="entry name" value="EamA_dom"/>
</dbReference>
<dbReference type="AlphaFoldDB" id="A0AAU7ZQ89"/>
<organism evidence="3">
    <name type="scientific">Tunturiibacter psychrotolerans</name>
    <dbReference type="NCBI Taxonomy" id="3069686"/>
    <lineage>
        <taxon>Bacteria</taxon>
        <taxon>Pseudomonadati</taxon>
        <taxon>Acidobacteriota</taxon>
        <taxon>Terriglobia</taxon>
        <taxon>Terriglobales</taxon>
        <taxon>Acidobacteriaceae</taxon>
        <taxon>Tunturiibacter</taxon>
    </lineage>
</organism>
<keyword evidence="1" id="KW-1133">Transmembrane helix</keyword>
<dbReference type="SUPFAM" id="SSF103481">
    <property type="entry name" value="Multidrug resistance efflux transporter EmrE"/>
    <property type="match status" value="1"/>
</dbReference>
<reference evidence="3" key="1">
    <citation type="submission" date="2023-08" db="EMBL/GenBank/DDBJ databases">
        <authorList>
            <person name="Messyasz A."/>
            <person name="Mannisto M.K."/>
            <person name="Kerkhof L.J."/>
            <person name="Haggblom M."/>
        </authorList>
    </citation>
    <scope>NUCLEOTIDE SEQUENCE</scope>
    <source>
        <strain evidence="3">X5P6</strain>
    </source>
</reference>
<keyword evidence="1" id="KW-0812">Transmembrane</keyword>
<feature type="transmembrane region" description="Helical" evidence="1">
    <location>
        <begin position="254"/>
        <end position="272"/>
    </location>
</feature>
<sequence>MEMLVHGNALMALAAAVLWGGGDFSGGMGVKHAGGSMGAALRVILLSHCLSFSVLVLIAWVRGDAFLHGAALVWGLVAGVTAGVALACFYIALSRGAMGASAALSGLLAAAIPAAFSASEEGSPGVLRVVGFLVAGMAIWLIAAGENAEAKPAERSTVWLAVIAGVGFGIYFTALKLAAAKTGVVWPLATCRIGSLTVCSVMLAGISLRAKKGEVQARMSRPVAVWAVATALLDTSGNLLYIEATRAGRLDVAAVLASLYPASTILLAAWTLRERPTRRQGWGMAVAAAAVVMITL</sequence>
<evidence type="ECO:0000259" key="2">
    <source>
        <dbReference type="Pfam" id="PF00892"/>
    </source>
</evidence>
<feature type="transmembrane region" description="Helical" evidence="1">
    <location>
        <begin position="184"/>
        <end position="203"/>
    </location>
</feature>
<feature type="transmembrane region" description="Helical" evidence="1">
    <location>
        <begin position="223"/>
        <end position="242"/>
    </location>
</feature>
<evidence type="ECO:0000256" key="1">
    <source>
        <dbReference type="SAM" id="Phobius"/>
    </source>
</evidence>